<dbReference type="Gene3D" id="3.20.20.70">
    <property type="entry name" value="Aldolase class I"/>
    <property type="match status" value="1"/>
</dbReference>
<reference evidence="12 13" key="1">
    <citation type="submission" date="2018-08" db="EMBL/GenBank/DDBJ databases">
        <title>A genome reference for cultivated species of the human gut microbiota.</title>
        <authorList>
            <person name="Zou Y."/>
            <person name="Xue W."/>
            <person name="Luo G."/>
        </authorList>
    </citation>
    <scope>NUCLEOTIDE SEQUENCE [LARGE SCALE GENOMIC DNA]</scope>
    <source>
        <strain evidence="11 13">AM16-50</strain>
        <strain evidence="10 14">AM50-15</strain>
        <strain evidence="9 12">OM05-11AA</strain>
    </source>
</reference>
<evidence type="ECO:0000256" key="1">
    <source>
        <dbReference type="ARBA" id="ARBA00004496"/>
    </source>
</evidence>
<dbReference type="GO" id="GO:0016829">
    <property type="term" value="F:lyase activity"/>
    <property type="evidence" value="ECO:0007669"/>
    <property type="project" value="UniProtKB-KW"/>
</dbReference>
<accession>A0A3R5WXY7</accession>
<comment type="subcellular location">
    <subcellularLocation>
        <location evidence="1">Cytoplasm</location>
    </subcellularLocation>
</comment>
<dbReference type="RefSeq" id="WP_122122139.1">
    <property type="nucleotide sequence ID" value="NZ_DAWDXW010000002.1"/>
</dbReference>
<proteinExistence type="inferred from homology"/>
<evidence type="ECO:0000256" key="3">
    <source>
        <dbReference type="ARBA" id="ARBA00023239"/>
    </source>
</evidence>
<evidence type="ECO:0000256" key="8">
    <source>
        <dbReference type="PIRSR" id="PIRSR001365-2"/>
    </source>
</evidence>
<dbReference type="PIRSF" id="PIRSF001365">
    <property type="entry name" value="DHDPS"/>
    <property type="match status" value="1"/>
</dbReference>
<organism evidence="10 14">
    <name type="scientific">Parabacteroides merdae</name>
    <dbReference type="NCBI Taxonomy" id="46503"/>
    <lineage>
        <taxon>Bacteria</taxon>
        <taxon>Pseudomonadati</taxon>
        <taxon>Bacteroidota</taxon>
        <taxon>Bacteroidia</taxon>
        <taxon>Bacteroidales</taxon>
        <taxon>Tannerellaceae</taxon>
        <taxon>Parabacteroides</taxon>
    </lineage>
</organism>
<evidence type="ECO:0000256" key="2">
    <source>
        <dbReference type="ARBA" id="ARBA00022490"/>
    </source>
</evidence>
<dbReference type="PROSITE" id="PS00665">
    <property type="entry name" value="DHDPS_1"/>
    <property type="match status" value="1"/>
</dbReference>
<evidence type="ECO:0000256" key="5">
    <source>
        <dbReference type="ARBA" id="ARBA00023277"/>
    </source>
</evidence>
<comment type="caution">
    <text evidence="10">The sequence shown here is derived from an EMBL/GenBank/DDBJ whole genome shotgun (WGS) entry which is preliminary data.</text>
</comment>
<feature type="active site" description="Proton donor/acceptor" evidence="7">
    <location>
        <position position="140"/>
    </location>
</feature>
<evidence type="ECO:0000313" key="9">
    <source>
        <dbReference type="EMBL" id="RGN51710.1"/>
    </source>
</evidence>
<dbReference type="Proteomes" id="UP000283732">
    <property type="component" value="Unassembled WGS sequence"/>
</dbReference>
<sequence length="303" mass="33223">MKNYQRLKGLIAASFTPMDAQGKINLSVIDKYADLMAKSDMTGVFVCGTTGESQSLTTHERKNILEQWVKSSNGRFKVIAHVGSNSQVEAIELARHAAETGADAIAAMAPCFFKPETVKDLIDFFTPIANSAEELPFYYYNMPSMTGVFLPVATFLTEGKKVMPNLVGTKFTHNNLMEMGECLTLNNGEFEVLHGYDEILISGLAFGAVAGVGSTYNYLPEVYHGILKAVEEGDFQHARKLQMKSIEIVKIIIKYGGGVRGGKAIMNLIGIECGPCRLPIPAVSKEEYDMLKNDLIKIGFLSK</sequence>
<dbReference type="PRINTS" id="PR00146">
    <property type="entry name" value="DHPICSNTHASE"/>
</dbReference>
<dbReference type="PANTHER" id="PTHR12128">
    <property type="entry name" value="DIHYDRODIPICOLINATE SYNTHASE"/>
    <property type="match status" value="1"/>
</dbReference>
<dbReference type="SUPFAM" id="SSF51569">
    <property type="entry name" value="Aldolase"/>
    <property type="match status" value="1"/>
</dbReference>
<evidence type="ECO:0000313" key="10">
    <source>
        <dbReference type="EMBL" id="RGZ46731.1"/>
    </source>
</evidence>
<feature type="binding site" evidence="8">
    <location>
        <position position="50"/>
    </location>
    <ligand>
        <name>pyruvate</name>
        <dbReference type="ChEBI" id="CHEBI:15361"/>
    </ligand>
</feature>
<dbReference type="Proteomes" id="UP000285173">
    <property type="component" value="Unassembled WGS sequence"/>
</dbReference>
<dbReference type="EMBL" id="QSUP01000010">
    <property type="protein sequence ID" value="RGN51710.1"/>
    <property type="molecule type" value="Genomic_DNA"/>
</dbReference>
<feature type="binding site" evidence="8">
    <location>
        <position position="212"/>
    </location>
    <ligand>
        <name>pyruvate</name>
        <dbReference type="ChEBI" id="CHEBI:15361"/>
    </ligand>
</feature>
<dbReference type="EMBL" id="QSEF01000016">
    <property type="protein sequence ID" value="RGZ46731.1"/>
    <property type="molecule type" value="Genomic_DNA"/>
</dbReference>
<evidence type="ECO:0000313" key="14">
    <source>
        <dbReference type="Proteomes" id="UP000285173"/>
    </source>
</evidence>
<feature type="active site" description="Schiff-base intermediate with substrate" evidence="7">
    <location>
        <position position="170"/>
    </location>
</feature>
<gene>
    <name evidence="11" type="ORF">DW191_00680</name>
    <name evidence="10" type="ORF">DW986_12040</name>
    <name evidence="9" type="ORF">DXB61_10340</name>
</gene>
<dbReference type="AlphaFoldDB" id="A0A3R5WXY7"/>
<keyword evidence="3 6" id="KW-0456">Lyase</keyword>
<evidence type="ECO:0000256" key="4">
    <source>
        <dbReference type="ARBA" id="ARBA00023270"/>
    </source>
</evidence>
<keyword evidence="5" id="KW-0119">Carbohydrate metabolism</keyword>
<dbReference type="Pfam" id="PF00701">
    <property type="entry name" value="DHDPS"/>
    <property type="match status" value="1"/>
</dbReference>
<evidence type="ECO:0000256" key="7">
    <source>
        <dbReference type="PIRSR" id="PIRSR001365-1"/>
    </source>
</evidence>
<keyword evidence="2" id="KW-0963">Cytoplasm</keyword>
<evidence type="ECO:0000256" key="6">
    <source>
        <dbReference type="PIRNR" id="PIRNR001365"/>
    </source>
</evidence>
<evidence type="ECO:0000313" key="11">
    <source>
        <dbReference type="EMBL" id="RHH79694.1"/>
    </source>
</evidence>
<name>A0A3R5WXY7_9BACT</name>
<dbReference type="InterPro" id="IPR013785">
    <property type="entry name" value="Aldolase_TIM"/>
</dbReference>
<dbReference type="SMART" id="SM01130">
    <property type="entry name" value="DHDPS"/>
    <property type="match status" value="1"/>
</dbReference>
<evidence type="ECO:0000313" key="12">
    <source>
        <dbReference type="Proteomes" id="UP000261088"/>
    </source>
</evidence>
<protein>
    <submittedName>
        <fullName evidence="10">N-acetylneuraminate lyase</fullName>
    </submittedName>
</protein>
<evidence type="ECO:0000313" key="13">
    <source>
        <dbReference type="Proteomes" id="UP000283732"/>
    </source>
</evidence>
<dbReference type="Proteomes" id="UP000261088">
    <property type="component" value="Unassembled WGS sequence"/>
</dbReference>
<dbReference type="PANTHER" id="PTHR12128:SF21">
    <property type="entry name" value="N-ACETYLNEURAMINATE LYASE"/>
    <property type="match status" value="1"/>
</dbReference>
<dbReference type="InterPro" id="IPR002220">
    <property type="entry name" value="DapA-like"/>
</dbReference>
<keyword evidence="4" id="KW-0704">Schiff base</keyword>
<dbReference type="InterPro" id="IPR020624">
    <property type="entry name" value="Schiff_base-form_aldolases_CS"/>
</dbReference>
<dbReference type="EMBL" id="QRKC01000001">
    <property type="protein sequence ID" value="RHH79694.1"/>
    <property type="molecule type" value="Genomic_DNA"/>
</dbReference>
<comment type="similarity">
    <text evidence="6">Belongs to the DapA family.</text>
</comment>
<dbReference type="GO" id="GO:0005737">
    <property type="term" value="C:cytoplasm"/>
    <property type="evidence" value="ECO:0007669"/>
    <property type="project" value="UniProtKB-SubCell"/>
</dbReference>